<keyword evidence="1" id="KW-0812">Transmembrane</keyword>
<organism evidence="2 3">
    <name type="scientific">Triticum urartu</name>
    <name type="common">Red wild einkorn</name>
    <name type="synonym">Crithodium urartu</name>
    <dbReference type="NCBI Taxonomy" id="4572"/>
    <lineage>
        <taxon>Eukaryota</taxon>
        <taxon>Viridiplantae</taxon>
        <taxon>Streptophyta</taxon>
        <taxon>Embryophyta</taxon>
        <taxon>Tracheophyta</taxon>
        <taxon>Spermatophyta</taxon>
        <taxon>Magnoliopsida</taxon>
        <taxon>Liliopsida</taxon>
        <taxon>Poales</taxon>
        <taxon>Poaceae</taxon>
        <taxon>BOP clade</taxon>
        <taxon>Pooideae</taxon>
        <taxon>Triticodae</taxon>
        <taxon>Triticeae</taxon>
        <taxon>Triticinae</taxon>
        <taxon>Triticum</taxon>
    </lineage>
</organism>
<dbReference type="EnsemblPlants" id="TuG1812G0300000035.01.T02">
    <property type="protein sequence ID" value="TuG1812G0300000035.01.T02"/>
    <property type="gene ID" value="TuG1812G0300000035.01"/>
</dbReference>
<evidence type="ECO:0000313" key="3">
    <source>
        <dbReference type="Proteomes" id="UP000015106"/>
    </source>
</evidence>
<dbReference type="Proteomes" id="UP000015106">
    <property type="component" value="Chromosome 3"/>
</dbReference>
<sequence length="80" mass="9027">MLTNRFVVLLSSNISKLKTWQTDELENFMMLSPIHFKHPCIAVLNADDLFVIIRFQTCCLMLLVLCLVNGIPSGSSSLQL</sequence>
<reference evidence="2" key="3">
    <citation type="submission" date="2022-06" db="UniProtKB">
        <authorList>
            <consortium name="EnsemblPlants"/>
        </authorList>
    </citation>
    <scope>IDENTIFICATION</scope>
</reference>
<reference evidence="2" key="2">
    <citation type="submission" date="2018-03" db="EMBL/GenBank/DDBJ databases">
        <title>The Triticum urartu genome reveals the dynamic nature of wheat genome evolution.</title>
        <authorList>
            <person name="Ling H."/>
            <person name="Ma B."/>
            <person name="Shi X."/>
            <person name="Liu H."/>
            <person name="Dong L."/>
            <person name="Sun H."/>
            <person name="Cao Y."/>
            <person name="Gao Q."/>
            <person name="Zheng S."/>
            <person name="Li Y."/>
            <person name="Yu Y."/>
            <person name="Du H."/>
            <person name="Qi M."/>
            <person name="Li Y."/>
            <person name="Yu H."/>
            <person name="Cui Y."/>
            <person name="Wang N."/>
            <person name="Chen C."/>
            <person name="Wu H."/>
            <person name="Zhao Y."/>
            <person name="Zhang J."/>
            <person name="Li Y."/>
            <person name="Zhou W."/>
            <person name="Zhang B."/>
            <person name="Hu W."/>
            <person name="Eijk M."/>
            <person name="Tang J."/>
            <person name="Witsenboer H."/>
            <person name="Zhao S."/>
            <person name="Li Z."/>
            <person name="Zhang A."/>
            <person name="Wang D."/>
            <person name="Liang C."/>
        </authorList>
    </citation>
    <scope>NUCLEOTIDE SEQUENCE [LARGE SCALE GENOMIC DNA]</scope>
    <source>
        <strain evidence="2">cv. G1812</strain>
    </source>
</reference>
<dbReference type="Gramene" id="TuG1812G0300000035.01.T02">
    <property type="protein sequence ID" value="TuG1812G0300000035.01.T02"/>
    <property type="gene ID" value="TuG1812G0300000035.01"/>
</dbReference>
<reference evidence="3" key="1">
    <citation type="journal article" date="2013" name="Nature">
        <title>Draft genome of the wheat A-genome progenitor Triticum urartu.</title>
        <authorList>
            <person name="Ling H.Q."/>
            <person name="Zhao S."/>
            <person name="Liu D."/>
            <person name="Wang J."/>
            <person name="Sun H."/>
            <person name="Zhang C."/>
            <person name="Fan H."/>
            <person name="Li D."/>
            <person name="Dong L."/>
            <person name="Tao Y."/>
            <person name="Gao C."/>
            <person name="Wu H."/>
            <person name="Li Y."/>
            <person name="Cui Y."/>
            <person name="Guo X."/>
            <person name="Zheng S."/>
            <person name="Wang B."/>
            <person name="Yu K."/>
            <person name="Liang Q."/>
            <person name="Yang W."/>
            <person name="Lou X."/>
            <person name="Chen J."/>
            <person name="Feng M."/>
            <person name="Jian J."/>
            <person name="Zhang X."/>
            <person name="Luo G."/>
            <person name="Jiang Y."/>
            <person name="Liu J."/>
            <person name="Wang Z."/>
            <person name="Sha Y."/>
            <person name="Zhang B."/>
            <person name="Wu H."/>
            <person name="Tang D."/>
            <person name="Shen Q."/>
            <person name="Xue P."/>
            <person name="Zou S."/>
            <person name="Wang X."/>
            <person name="Liu X."/>
            <person name="Wang F."/>
            <person name="Yang Y."/>
            <person name="An X."/>
            <person name="Dong Z."/>
            <person name="Zhang K."/>
            <person name="Zhang X."/>
            <person name="Luo M.C."/>
            <person name="Dvorak J."/>
            <person name="Tong Y."/>
            <person name="Wang J."/>
            <person name="Yang H."/>
            <person name="Li Z."/>
            <person name="Wang D."/>
            <person name="Zhang A."/>
            <person name="Wang J."/>
        </authorList>
    </citation>
    <scope>NUCLEOTIDE SEQUENCE</scope>
    <source>
        <strain evidence="3">cv. G1812</strain>
    </source>
</reference>
<name>A0A8R7PMA9_TRIUA</name>
<evidence type="ECO:0000256" key="1">
    <source>
        <dbReference type="SAM" id="Phobius"/>
    </source>
</evidence>
<proteinExistence type="predicted"/>
<protein>
    <submittedName>
        <fullName evidence="2">Uncharacterized protein</fullName>
    </submittedName>
</protein>
<evidence type="ECO:0000313" key="2">
    <source>
        <dbReference type="EnsemblPlants" id="TuG1812G0300000035.01.T02"/>
    </source>
</evidence>
<keyword evidence="3" id="KW-1185">Reference proteome</keyword>
<keyword evidence="1" id="KW-0472">Membrane</keyword>
<feature type="transmembrane region" description="Helical" evidence="1">
    <location>
        <begin position="51"/>
        <end position="71"/>
    </location>
</feature>
<dbReference type="AlphaFoldDB" id="A0A8R7PMA9"/>
<accession>A0A8R7PMA9</accession>
<keyword evidence="1" id="KW-1133">Transmembrane helix</keyword>